<reference evidence="2 3" key="1">
    <citation type="submission" date="2019-01" db="EMBL/GenBank/DDBJ databases">
        <title>Draft genome sequence of Dictyobacter sp. Uno17.</title>
        <authorList>
            <person name="Wang C.M."/>
            <person name="Zheng Y."/>
            <person name="Sakai Y."/>
            <person name="Abe K."/>
            <person name="Yokota A."/>
            <person name="Yabe S."/>
        </authorList>
    </citation>
    <scope>NUCLEOTIDE SEQUENCE [LARGE SCALE GENOMIC DNA]</scope>
    <source>
        <strain evidence="2 3">Uno17</strain>
    </source>
</reference>
<keyword evidence="1" id="KW-0812">Transmembrane</keyword>
<gene>
    <name evidence="2" type="ORF">KDI_09780</name>
</gene>
<dbReference type="Proteomes" id="UP000322530">
    <property type="component" value="Unassembled WGS sequence"/>
</dbReference>
<proteinExistence type="predicted"/>
<keyword evidence="1" id="KW-0472">Membrane</keyword>
<sequence>MQQVLRKQVLSGASKAIWPTDMRCCVHTNLAAQQRRLFIMKSCRWIATLGVWRLYSRQLFARYLSLQRIIQVSFALLIIGTAFVLATLYDGGIVLHHWLTILLLVILAALMAVIIRHLWSDSKREQVERQHILQPGPTSFAGIPVSHLGQVARSIYISQTATRAVSATQELEQSFVPQTQIPATFPFPETPMPVPATPLIRVLETIDLSSTNIKHFLDTKPHASLTISRDIVKRERRQNMIRPE</sequence>
<protein>
    <submittedName>
        <fullName evidence="2">Uncharacterized protein</fullName>
    </submittedName>
</protein>
<comment type="caution">
    <text evidence="2">The sequence shown here is derived from an EMBL/GenBank/DDBJ whole genome shotgun (WGS) entry which is preliminary data.</text>
</comment>
<evidence type="ECO:0000313" key="2">
    <source>
        <dbReference type="EMBL" id="GCF07414.1"/>
    </source>
</evidence>
<evidence type="ECO:0000313" key="3">
    <source>
        <dbReference type="Proteomes" id="UP000322530"/>
    </source>
</evidence>
<evidence type="ECO:0000256" key="1">
    <source>
        <dbReference type="SAM" id="Phobius"/>
    </source>
</evidence>
<organism evidence="2 3">
    <name type="scientific">Dictyobacter arantiisoli</name>
    <dbReference type="NCBI Taxonomy" id="2014874"/>
    <lineage>
        <taxon>Bacteria</taxon>
        <taxon>Bacillati</taxon>
        <taxon>Chloroflexota</taxon>
        <taxon>Ktedonobacteria</taxon>
        <taxon>Ktedonobacterales</taxon>
        <taxon>Dictyobacteraceae</taxon>
        <taxon>Dictyobacter</taxon>
    </lineage>
</organism>
<keyword evidence="1" id="KW-1133">Transmembrane helix</keyword>
<dbReference type="AlphaFoldDB" id="A0A5A5T918"/>
<name>A0A5A5T918_9CHLR</name>
<dbReference type="EMBL" id="BIXY01000010">
    <property type="protein sequence ID" value="GCF07414.1"/>
    <property type="molecule type" value="Genomic_DNA"/>
</dbReference>
<accession>A0A5A5T918</accession>
<feature type="transmembrane region" description="Helical" evidence="1">
    <location>
        <begin position="69"/>
        <end position="89"/>
    </location>
</feature>
<feature type="transmembrane region" description="Helical" evidence="1">
    <location>
        <begin position="95"/>
        <end position="119"/>
    </location>
</feature>
<keyword evidence="3" id="KW-1185">Reference proteome</keyword>